<reference evidence="2" key="1">
    <citation type="journal article" date="2015" name="Genome Biol. Evol.">
        <title>Organellar Genomes of White Spruce (Picea glauca): Assembly and Annotation.</title>
        <authorList>
            <person name="Jackman S.D."/>
            <person name="Warren R.L."/>
            <person name="Gibb E.A."/>
            <person name="Vandervalk B.P."/>
            <person name="Mohamadi H."/>
            <person name="Chu J."/>
            <person name="Raymond A."/>
            <person name="Pleasance S."/>
            <person name="Coope R."/>
            <person name="Wildung M.R."/>
            <person name="Ritland C.E."/>
            <person name="Bousquet J."/>
            <person name="Jones S.J."/>
            <person name="Bohlmann J."/>
            <person name="Birol I."/>
        </authorList>
    </citation>
    <scope>NUCLEOTIDE SEQUENCE [LARGE SCALE GENOMIC DNA]</scope>
    <source>
        <tissue evidence="2">Flushing bud</tissue>
    </source>
</reference>
<name>A0A101LUX0_PICGL</name>
<feature type="transmembrane region" description="Helical" evidence="1">
    <location>
        <begin position="21"/>
        <end position="39"/>
    </location>
</feature>
<dbReference type="EMBL" id="LKAM01000016">
    <property type="protein sequence ID" value="KUM45809.1"/>
    <property type="molecule type" value="Genomic_DNA"/>
</dbReference>
<organism evidence="2">
    <name type="scientific">Picea glauca</name>
    <name type="common">White spruce</name>
    <name type="synonym">Pinus glauca</name>
    <dbReference type="NCBI Taxonomy" id="3330"/>
    <lineage>
        <taxon>Eukaryota</taxon>
        <taxon>Viridiplantae</taxon>
        <taxon>Streptophyta</taxon>
        <taxon>Embryophyta</taxon>
        <taxon>Tracheophyta</taxon>
        <taxon>Spermatophyta</taxon>
        <taxon>Pinopsida</taxon>
        <taxon>Pinidae</taxon>
        <taxon>Conifers I</taxon>
        <taxon>Pinales</taxon>
        <taxon>Pinaceae</taxon>
        <taxon>Picea</taxon>
    </lineage>
</organism>
<dbReference type="AlphaFoldDB" id="A0A101LUX0"/>
<keyword evidence="2" id="KW-0496">Mitochondrion</keyword>
<evidence type="ECO:0000313" key="2">
    <source>
        <dbReference type="EMBL" id="KUM45809.1"/>
    </source>
</evidence>
<keyword evidence="1" id="KW-1133">Transmembrane helix</keyword>
<proteinExistence type="predicted"/>
<comment type="caution">
    <text evidence="2">The sequence shown here is derived from an EMBL/GenBank/DDBJ whole genome shotgun (WGS) entry which is preliminary data.</text>
</comment>
<gene>
    <name evidence="2" type="ORF">ABT39_MTgene2377</name>
</gene>
<accession>A0A101LUX0</accession>
<protein>
    <submittedName>
        <fullName evidence="2">Uncharacterized protein</fullName>
    </submittedName>
</protein>
<keyword evidence="1" id="KW-0812">Transmembrane</keyword>
<sequence length="98" mass="11460">MLSKQYGACQRNLIIGRKPSIRRLCVLLFPFLIYLKIGGPPHYSILLLKPAFPRFSYSTIDYLPQCVIENTSYLRERRWFRPSRYGSGTARSSLTPFR</sequence>
<geneLocation type="mitochondrion" evidence="2"/>
<keyword evidence="1" id="KW-0472">Membrane</keyword>
<evidence type="ECO:0000256" key="1">
    <source>
        <dbReference type="SAM" id="Phobius"/>
    </source>
</evidence>